<protein>
    <submittedName>
        <fullName evidence="1">Uncharacterized protein</fullName>
    </submittedName>
</protein>
<keyword evidence="2" id="KW-1185">Reference proteome</keyword>
<organism evidence="1 2">
    <name type="scientific">Sphingobacterium yanglingense</name>
    <dbReference type="NCBI Taxonomy" id="1437280"/>
    <lineage>
        <taxon>Bacteria</taxon>
        <taxon>Pseudomonadati</taxon>
        <taxon>Bacteroidota</taxon>
        <taxon>Sphingobacteriia</taxon>
        <taxon>Sphingobacteriales</taxon>
        <taxon>Sphingobacteriaceae</taxon>
        <taxon>Sphingobacterium</taxon>
    </lineage>
</organism>
<proteinExistence type="predicted"/>
<dbReference type="OrthoDB" id="766911at2"/>
<sequence length="1123" mass="129630">MKVVILYDGTPVKLPASFFPPEKILFDIHGFLFRFIYIFKYGEIETENHCRYYTLSDFKQQDRSSFSDLEGYYMERDYLTYIQPNGILSTGFPIADLRQKKIDLRKYIANVGETITIDTLYNWQPFDYYFSKAQFTFQLESKSENNLVKNYRKEDLVDNSLILEIDIPESNLKEVVDIDSKSTPDGVFYKNNFLHHFIFQNANTTLTSRYKHIFTLISFQIHFITTEILEERMKDVINIQRVDGYADSLEEDISNLPGTTLEKIVFYIKKHWCYYYDPNAPTEQIHKALPAPTLNTLDIGELRKYYNTLLTLYSALYTYSFESNNSAGQETNLLFDLLYIIPDRALLALPYSALLLATKEFLAQQKLGEEREQSLVKVVAAIAKLEGNKEDFLDFLFIKDTVKDKSITNFEVLYKLLDDARLERYTIVNWFVDEKPNRKYFNYAIYEIWKQSKYNWEYIPPPPDLPVDFWSDNPVFNPELIIEIISSDIVIEERQKGKAHDFDTKIEGQNILIKACTRYEVQTSISTKTDLLVTKTIPIYEDLGKYHLYQPIVLTNYHANQELQLLDTLVYPAFLIHYIKEYDKLRDFDALVDLGINLVIEAALFFGTGGTGLLRHLRHIKYATKLGQALFRTKILDPNTSVLLWRGITAAGEAISMTAGMLANVGVYLETEENDPAKREVWEKLQFLMLCASIAAAGVSIKANQLTAQAAEDAYQAFIRLPTGVTIDPDAAELIALFRTRSLNDVNTFDHFLLEHDALTIRNWFNNSPELTDSYRKLFMGQYGLSKIEQIHLLNDTAVLQTWLTLAKAGVERPLRKLATLLELHQNQSRMTRVVQLYDEVDAKNVFEALDPKAWDDMLKTFIFKLKSAEVSEIISRIKERPALLVDFMKTHFSITKNGALDKLSVDNIFDIMRANLSDQHILFLQVKNSLSREKLATQFRRQLTEHETVSKQRITALMDGTAPELQGMNTLLKSDAQKMNVLLTKVDIYDGNTPIIIPSRWDIYLSSKNIGNNFIGGQPPSFVKDISPSSKSKFNAFKAQAIDAEGKKRLNDTEMKFIFHFLEEAWFQGNRFVIRIESTLKVCSSCEAYMAYLKEVGRQYGKEIEIHLKDNGDVLSFKDFLK</sequence>
<dbReference type="RefSeq" id="WP_133585078.1">
    <property type="nucleotide sequence ID" value="NZ_SNYV01000014.1"/>
</dbReference>
<reference evidence="1 2" key="1">
    <citation type="submission" date="2019-03" db="EMBL/GenBank/DDBJ databases">
        <title>Genomic Encyclopedia of Archaeal and Bacterial Type Strains, Phase II (KMG-II): from individual species to whole genera.</title>
        <authorList>
            <person name="Goeker M."/>
        </authorList>
    </citation>
    <scope>NUCLEOTIDE SEQUENCE [LARGE SCALE GENOMIC DNA]</scope>
    <source>
        <strain evidence="1 2">DSM 28353</strain>
    </source>
</reference>
<comment type="caution">
    <text evidence="1">The sequence shown here is derived from an EMBL/GenBank/DDBJ whole genome shotgun (WGS) entry which is preliminary data.</text>
</comment>
<name>A0A4R6WN11_9SPHI</name>
<evidence type="ECO:0000313" key="1">
    <source>
        <dbReference type="EMBL" id="TDQ77461.1"/>
    </source>
</evidence>
<dbReference type="EMBL" id="SNYV01000014">
    <property type="protein sequence ID" value="TDQ77461.1"/>
    <property type="molecule type" value="Genomic_DNA"/>
</dbReference>
<evidence type="ECO:0000313" key="2">
    <source>
        <dbReference type="Proteomes" id="UP000295292"/>
    </source>
</evidence>
<gene>
    <name evidence="1" type="ORF">CLV99_2868</name>
</gene>
<dbReference type="AlphaFoldDB" id="A0A4R6WN11"/>
<accession>A0A4R6WN11</accession>
<dbReference type="Proteomes" id="UP000295292">
    <property type="component" value="Unassembled WGS sequence"/>
</dbReference>